<dbReference type="GeneID" id="56085149"/>
<dbReference type="EMBL" id="CP058909">
    <property type="protein sequence ID" value="QLH83985.1"/>
    <property type="molecule type" value="Genomic_DNA"/>
</dbReference>
<reference evidence="1 2" key="1">
    <citation type="submission" date="2020-07" db="EMBL/GenBank/DDBJ databases">
        <title>Halosimplex litoreum sp. nov. and Halosimplex rubrum sp. nov., isolated from different salt environments.</title>
        <authorList>
            <person name="Cui H."/>
        </authorList>
    </citation>
    <scope>NUCLEOTIDE SEQUENCE [LARGE SCALE GENOMIC DNA]</scope>
    <source>
        <strain evidence="1 2">R2</strain>
    </source>
</reference>
<proteinExistence type="predicted"/>
<accession>A0A7D5PD37</accession>
<gene>
    <name evidence="1" type="ORF">HZS54_21130</name>
</gene>
<sequence length="154" mass="16611">MTGGEGPGEGPVFADAPADARVCVVATRPATFERCREGFYPAPASYDRTDEPFEFVAFYRTAPVSAVTHVARVTERVDQRRDEPGPLSARDWTATIDPFVDTDAVVVFELAGLEPLADPVENDLRGLRGAWYCTVADLNAATTLSDLTDRGDSG</sequence>
<dbReference type="OrthoDB" id="304527at2157"/>
<evidence type="ECO:0000313" key="2">
    <source>
        <dbReference type="Proteomes" id="UP000509346"/>
    </source>
</evidence>
<dbReference type="Proteomes" id="UP000509346">
    <property type="component" value="Chromosome"/>
</dbReference>
<evidence type="ECO:0000313" key="1">
    <source>
        <dbReference type="EMBL" id="QLH83985.1"/>
    </source>
</evidence>
<keyword evidence="2" id="KW-1185">Reference proteome</keyword>
<dbReference type="RefSeq" id="WP_179919086.1">
    <property type="nucleotide sequence ID" value="NZ_CP058909.1"/>
</dbReference>
<protein>
    <submittedName>
        <fullName evidence="1">Uncharacterized protein</fullName>
    </submittedName>
</protein>
<dbReference type="AlphaFoldDB" id="A0A7D5PD37"/>
<name>A0A7D5PD37_9EURY</name>
<dbReference type="KEGG" id="hpel:HZS54_21130"/>
<organism evidence="1 2">
    <name type="scientific">Halosimplex pelagicum</name>
    <dbReference type="NCBI Taxonomy" id="869886"/>
    <lineage>
        <taxon>Archaea</taxon>
        <taxon>Methanobacteriati</taxon>
        <taxon>Methanobacteriota</taxon>
        <taxon>Stenosarchaea group</taxon>
        <taxon>Halobacteria</taxon>
        <taxon>Halobacteriales</taxon>
        <taxon>Haloarculaceae</taxon>
        <taxon>Halosimplex</taxon>
    </lineage>
</organism>